<reference evidence="2" key="1">
    <citation type="submission" date="2009-11" db="EMBL/GenBank/DDBJ databases">
        <authorList>
            <person name="Weinstock G."/>
            <person name="Sodergren E."/>
            <person name="Clifton S."/>
            <person name="Fulton L."/>
            <person name="Fulton B."/>
            <person name="Courtney L."/>
            <person name="Fronick C."/>
            <person name="Harrison M."/>
            <person name="Strong C."/>
            <person name="Farmer C."/>
            <person name="Delahaunty K."/>
            <person name="Markovic C."/>
            <person name="Hall O."/>
            <person name="Minx P."/>
            <person name="Tomlinson C."/>
            <person name="Mitreva M."/>
            <person name="Nelson J."/>
            <person name="Hou S."/>
            <person name="Wollam A."/>
            <person name="Pepin K.H."/>
            <person name="Johnson M."/>
            <person name="Bhonagiri V."/>
            <person name="Nash W.E."/>
            <person name="Warren W."/>
            <person name="Chinwalla A."/>
            <person name="Mardis E.R."/>
            <person name="Wilson R.K."/>
        </authorList>
    </citation>
    <scope>NUCLEOTIDE SEQUENCE [LARGE SCALE GENOMIC DNA]</scope>
    <source>
        <strain evidence="2">DSM 18205</strain>
    </source>
</reference>
<dbReference type="HOGENOM" id="CLU_074321_0_0_10"/>
<protein>
    <submittedName>
        <fullName evidence="2">Uncharacterized protein</fullName>
    </submittedName>
</protein>
<organism evidence="2 3">
    <name type="scientific">Segatella copri DSM 18205</name>
    <dbReference type="NCBI Taxonomy" id="537011"/>
    <lineage>
        <taxon>Bacteria</taxon>
        <taxon>Pseudomonadati</taxon>
        <taxon>Bacteroidota</taxon>
        <taxon>Bacteroidia</taxon>
        <taxon>Bacteroidales</taxon>
        <taxon>Prevotellaceae</taxon>
        <taxon>Segatella</taxon>
    </lineage>
</organism>
<dbReference type="InterPro" id="IPR006598">
    <property type="entry name" value="CAP10"/>
</dbReference>
<dbReference type="OrthoDB" id="767964at2"/>
<evidence type="ECO:0000313" key="3">
    <source>
        <dbReference type="Proteomes" id="UP000004477"/>
    </source>
</evidence>
<dbReference type="PANTHER" id="PTHR12203:SF35">
    <property type="entry name" value="PROTEIN O-GLUCOSYLTRANSFERASE 1"/>
    <property type="match status" value="1"/>
</dbReference>
<keyword evidence="1" id="KW-0808">Transferase</keyword>
<dbReference type="Proteomes" id="UP000004477">
    <property type="component" value="Unassembled WGS sequence"/>
</dbReference>
<evidence type="ECO:0000313" key="2">
    <source>
        <dbReference type="EMBL" id="EFB35289.1"/>
    </source>
</evidence>
<dbReference type="STRING" id="537011.PREVCOP_05427"/>
<dbReference type="PANTHER" id="PTHR12203">
    <property type="entry name" value="KDEL LYS-ASP-GLU-LEU CONTAINING - RELATED"/>
    <property type="match status" value="1"/>
</dbReference>
<evidence type="ECO:0000256" key="1">
    <source>
        <dbReference type="ARBA" id="ARBA00022679"/>
    </source>
</evidence>
<dbReference type="PaxDb" id="537011-PREVCOP_05427"/>
<dbReference type="GeneID" id="69848029"/>
<dbReference type="EMBL" id="ACBX02000016">
    <property type="protein sequence ID" value="EFB35289.1"/>
    <property type="molecule type" value="Genomic_DNA"/>
</dbReference>
<sequence length="325" mass="39034">MNIQKLKYKFHSGKNSKPWYYIKGFVNLHIPEFYLRWRKNRILVKAKSRDDYEYILQRVNYYNKLTADSLNLNKEQWDKKAVCIKDQKMTQQKVYFLDTMEYARAFDNNNKWNLLEGDIVYVEDIPTIVKSRPLSENNSNSVLLKMDKVRHFIFIKDNISFADKEDKAIFRGKIAGKDIRLNFFEQYFGNPRFDIRTIDLIKPEWKGEKISIYDHLRYKYVMALEGNDVASNLKWIMSSNSIAIMPQPTCETWFMEGTLKPDYHYIEVKPDLSDLEEKMDYYSAHPKEAQKIIEHAHEYVKQFKDKKREEIISFLVLDKYFNLLK</sequence>
<keyword evidence="3" id="KW-1185">Reference proteome</keyword>
<dbReference type="InterPro" id="IPR051091">
    <property type="entry name" value="O-Glucosyltr/Glycosyltrsf_90"/>
</dbReference>
<dbReference type="SMART" id="SM00672">
    <property type="entry name" value="CAP10"/>
    <property type="match status" value="1"/>
</dbReference>
<dbReference type="GO" id="GO:0016740">
    <property type="term" value="F:transferase activity"/>
    <property type="evidence" value="ECO:0007669"/>
    <property type="project" value="UniProtKB-KW"/>
</dbReference>
<dbReference type="RefSeq" id="WP_006848124.1">
    <property type="nucleotide sequence ID" value="NZ_CP085932.1"/>
</dbReference>
<gene>
    <name evidence="2" type="ORF">PREVCOP_05427</name>
</gene>
<comment type="caution">
    <text evidence="2">The sequence shown here is derived from an EMBL/GenBank/DDBJ whole genome shotgun (WGS) entry which is preliminary data.</text>
</comment>
<dbReference type="Pfam" id="PF05686">
    <property type="entry name" value="Glyco_transf_90"/>
    <property type="match status" value="1"/>
</dbReference>
<accession>D1PDY3</accession>
<dbReference type="AlphaFoldDB" id="D1PDY3"/>
<name>D1PDY3_9BACT</name>
<proteinExistence type="predicted"/>